<dbReference type="InterPro" id="IPR027275">
    <property type="entry name" value="PRC-brl_dom"/>
</dbReference>
<dbReference type="PANTHER" id="PTHR36505:SF1">
    <property type="entry name" value="BLR1072 PROTEIN"/>
    <property type="match status" value="1"/>
</dbReference>
<name>A0ABZ0SCY0_9GAMM</name>
<proteinExistence type="predicted"/>
<reference evidence="2 3" key="1">
    <citation type="journal article" date="2023" name="Microorganisms">
        <title>Thiorhodovibrio frisius and Trv. litoralis spp. nov., Two Novel Members from a Clade of Fastidious Purple Sulfur Bacteria That Exhibit Unique Red-Shifted Light-Harvesting Capabilities.</title>
        <authorList>
            <person name="Methner A."/>
            <person name="Kuzyk S.B."/>
            <person name="Petersen J."/>
            <person name="Bauer S."/>
            <person name="Brinkmann H."/>
            <person name="Sichau K."/>
            <person name="Wanner G."/>
            <person name="Wolf J."/>
            <person name="Neumann-Schaal M."/>
            <person name="Henke P."/>
            <person name="Tank M."/>
            <person name="Sproer C."/>
            <person name="Bunk B."/>
            <person name="Overmann J."/>
        </authorList>
    </citation>
    <scope>NUCLEOTIDE SEQUENCE [LARGE SCALE GENOMIC DNA]</scope>
    <source>
        <strain evidence="2 3">DSM 6702</strain>
    </source>
</reference>
<keyword evidence="3" id="KW-1185">Reference proteome</keyword>
<dbReference type="EMBL" id="CP121472">
    <property type="protein sequence ID" value="WPL18164.1"/>
    <property type="molecule type" value="Genomic_DNA"/>
</dbReference>
<dbReference type="Gene3D" id="2.30.30.240">
    <property type="entry name" value="PRC-barrel domain"/>
    <property type="match status" value="1"/>
</dbReference>
<evidence type="ECO:0000259" key="1">
    <source>
        <dbReference type="Pfam" id="PF05239"/>
    </source>
</evidence>
<dbReference type="InterPro" id="IPR011033">
    <property type="entry name" value="PRC_barrel-like_sf"/>
</dbReference>
<dbReference type="SUPFAM" id="SSF50346">
    <property type="entry name" value="PRC-barrel domain"/>
    <property type="match status" value="1"/>
</dbReference>
<gene>
    <name evidence="2" type="ORF">Thiowin_03223</name>
</gene>
<feature type="domain" description="PRC-barrel" evidence="1">
    <location>
        <begin position="31"/>
        <end position="105"/>
    </location>
</feature>
<organism evidence="2 3">
    <name type="scientific">Thiorhodovibrio winogradskyi</name>
    <dbReference type="NCBI Taxonomy" id="77007"/>
    <lineage>
        <taxon>Bacteria</taxon>
        <taxon>Pseudomonadati</taxon>
        <taxon>Pseudomonadota</taxon>
        <taxon>Gammaproteobacteria</taxon>
        <taxon>Chromatiales</taxon>
        <taxon>Chromatiaceae</taxon>
        <taxon>Thiorhodovibrio</taxon>
    </lineage>
</organism>
<protein>
    <submittedName>
        <fullName evidence="2">PRC-barrel domain protein</fullName>
    </submittedName>
</protein>
<evidence type="ECO:0000313" key="3">
    <source>
        <dbReference type="Proteomes" id="UP001432180"/>
    </source>
</evidence>
<evidence type="ECO:0000313" key="2">
    <source>
        <dbReference type="EMBL" id="WPL18164.1"/>
    </source>
</evidence>
<accession>A0ABZ0SCY0</accession>
<sequence>MNYSERDTYGIYKSQSSADNGAGPGPALMGAETLMGNDVYNQDDEKLGDTKEIMLNMRSGQVAYAVMSFGGFLGMGEKLFAVPWSALKLDTEHKRFVLDVDKERLENAPGFDQDKWPDMADPTWEKGIHAYYGTQPDTEPALTAPRL</sequence>
<dbReference type="PANTHER" id="PTHR36505">
    <property type="entry name" value="BLR1072 PROTEIN"/>
    <property type="match status" value="1"/>
</dbReference>
<dbReference type="Proteomes" id="UP001432180">
    <property type="component" value="Chromosome"/>
</dbReference>
<dbReference type="Pfam" id="PF05239">
    <property type="entry name" value="PRC"/>
    <property type="match status" value="1"/>
</dbReference>